<dbReference type="GO" id="GO:0035543">
    <property type="term" value="P:positive regulation of SNARE complex assembly"/>
    <property type="evidence" value="ECO:0007669"/>
    <property type="project" value="EnsemblFungi"/>
</dbReference>
<dbReference type="InterPro" id="IPR001619">
    <property type="entry name" value="Sec1-like"/>
</dbReference>
<dbReference type="OrthoDB" id="10251230at2759"/>
<reference evidence="2 3" key="1">
    <citation type="journal article" date="2012" name="PLoS Pathog.">
        <title>Diverse lifestyles and strategies of plant pathogenesis encoded in the genomes of eighteen Dothideomycetes fungi.</title>
        <authorList>
            <person name="Ohm R.A."/>
            <person name="Feau N."/>
            <person name="Henrissat B."/>
            <person name="Schoch C.L."/>
            <person name="Horwitz B.A."/>
            <person name="Barry K.W."/>
            <person name="Condon B.J."/>
            <person name="Copeland A.C."/>
            <person name="Dhillon B."/>
            <person name="Glaser F."/>
            <person name="Hesse C.N."/>
            <person name="Kosti I."/>
            <person name="LaButti K."/>
            <person name="Lindquist E.A."/>
            <person name="Lucas S."/>
            <person name="Salamov A.A."/>
            <person name="Bradshaw R.E."/>
            <person name="Ciuffetti L."/>
            <person name="Hamelin R.C."/>
            <person name="Kema G.H.J."/>
            <person name="Lawrence C."/>
            <person name="Scott J.A."/>
            <person name="Spatafora J.W."/>
            <person name="Turgeon B.G."/>
            <person name="de Wit P.J.G.M."/>
            <person name="Zhong S."/>
            <person name="Goodwin S.B."/>
            <person name="Grigoriev I.V."/>
        </authorList>
    </citation>
    <scope>NUCLEOTIDE SEQUENCE [LARGE SCALE GENOMIC DNA]</scope>
    <source>
        <strain evidence="2 3">UAMH 10762</strain>
    </source>
</reference>
<dbReference type="STRING" id="717646.M2N133"/>
<evidence type="ECO:0000256" key="1">
    <source>
        <dbReference type="ARBA" id="ARBA00009884"/>
    </source>
</evidence>
<dbReference type="GeneID" id="19115609"/>
<gene>
    <name evidence="2" type="ORF">BAUCODRAFT_569715</name>
</gene>
<organism evidence="2 3">
    <name type="scientific">Baudoinia panamericana (strain UAMH 10762)</name>
    <name type="common">Angels' share fungus</name>
    <name type="synonym">Baudoinia compniacensis (strain UAMH 10762)</name>
    <dbReference type="NCBI Taxonomy" id="717646"/>
    <lineage>
        <taxon>Eukaryota</taxon>
        <taxon>Fungi</taxon>
        <taxon>Dikarya</taxon>
        <taxon>Ascomycota</taxon>
        <taxon>Pezizomycotina</taxon>
        <taxon>Dothideomycetes</taxon>
        <taxon>Dothideomycetidae</taxon>
        <taxon>Mycosphaerellales</taxon>
        <taxon>Teratosphaeriaceae</taxon>
        <taxon>Baudoinia</taxon>
    </lineage>
</organism>
<dbReference type="Gene3D" id="3.90.830.10">
    <property type="entry name" value="Syntaxin Binding Protein 1, Chain A, domain 2"/>
    <property type="match status" value="1"/>
</dbReference>
<protein>
    <recommendedName>
        <fullName evidence="4">Sec1-like protein</fullName>
    </recommendedName>
</protein>
<dbReference type="HOGENOM" id="CLU_016216_2_0_1"/>
<dbReference type="InterPro" id="IPR027482">
    <property type="entry name" value="Sec1-like_dom2"/>
</dbReference>
<dbReference type="AlphaFoldDB" id="M2N133"/>
<keyword evidence="3" id="KW-1185">Reference proteome</keyword>
<dbReference type="GO" id="GO:0046578">
    <property type="term" value="P:regulation of Ras protein signal transduction"/>
    <property type="evidence" value="ECO:0007669"/>
    <property type="project" value="EnsemblFungi"/>
</dbReference>
<proteinExistence type="inferred from homology"/>
<dbReference type="PANTHER" id="PTHR11679">
    <property type="entry name" value="VESICLE PROTEIN SORTING-ASSOCIATED"/>
    <property type="match status" value="1"/>
</dbReference>
<dbReference type="Gene3D" id="1.25.40.60">
    <property type="match status" value="1"/>
</dbReference>
<evidence type="ECO:0000313" key="2">
    <source>
        <dbReference type="EMBL" id="EMC92345.1"/>
    </source>
</evidence>
<dbReference type="InterPro" id="IPR043127">
    <property type="entry name" value="Sec-1-like_dom3a"/>
</dbReference>
<dbReference type="eggNOG" id="KOG1301">
    <property type="taxonomic scope" value="Eukaryota"/>
</dbReference>
<dbReference type="GO" id="GO:0006890">
    <property type="term" value="P:retrograde vesicle-mediated transport, Golgi to endoplasmic reticulum"/>
    <property type="evidence" value="ECO:0007669"/>
    <property type="project" value="EnsemblFungi"/>
</dbReference>
<comment type="similarity">
    <text evidence="1">Belongs to the STXBP/unc-18/SEC1 family.</text>
</comment>
<dbReference type="GO" id="GO:0000139">
    <property type="term" value="C:Golgi membrane"/>
    <property type="evidence" value="ECO:0007669"/>
    <property type="project" value="EnsemblFungi"/>
</dbReference>
<dbReference type="OMA" id="VNDLRAW"/>
<dbReference type="Pfam" id="PF00995">
    <property type="entry name" value="Sec1"/>
    <property type="match status" value="1"/>
</dbReference>
<dbReference type="RefSeq" id="XP_007680726.1">
    <property type="nucleotide sequence ID" value="XM_007682536.1"/>
</dbReference>
<dbReference type="PIRSF" id="PIRSF005715">
    <property type="entry name" value="VPS45_Sec1"/>
    <property type="match status" value="1"/>
</dbReference>
<dbReference type="GO" id="GO:0048280">
    <property type="term" value="P:vesicle fusion with Golgi apparatus"/>
    <property type="evidence" value="ECO:0007669"/>
    <property type="project" value="EnsemblFungi"/>
</dbReference>
<evidence type="ECO:0000313" key="3">
    <source>
        <dbReference type="Proteomes" id="UP000011761"/>
    </source>
</evidence>
<dbReference type="InterPro" id="IPR036045">
    <property type="entry name" value="Sec1-like_sf"/>
</dbReference>
<dbReference type="Proteomes" id="UP000011761">
    <property type="component" value="Unassembled WGS sequence"/>
</dbReference>
<dbReference type="GO" id="GO:0030134">
    <property type="term" value="C:COPII-coated ER to Golgi transport vesicle"/>
    <property type="evidence" value="ECO:0007669"/>
    <property type="project" value="EnsemblFungi"/>
</dbReference>
<dbReference type="Gene3D" id="3.40.50.2060">
    <property type="match status" value="1"/>
</dbReference>
<dbReference type="GO" id="GO:0005783">
    <property type="term" value="C:endoplasmic reticulum"/>
    <property type="evidence" value="ECO:0007669"/>
    <property type="project" value="EnsemblFungi"/>
</dbReference>
<dbReference type="EMBL" id="KB445562">
    <property type="protein sequence ID" value="EMC92345.1"/>
    <property type="molecule type" value="Genomic_DNA"/>
</dbReference>
<dbReference type="GO" id="GO:0006888">
    <property type="term" value="P:endoplasmic reticulum to Golgi vesicle-mediated transport"/>
    <property type="evidence" value="ECO:0007669"/>
    <property type="project" value="EnsemblFungi"/>
</dbReference>
<name>M2N133_BAUPA</name>
<sequence length="698" mass="77004">MSSYQSLRDRQVAAIERVLNLNHTPQETGELHHDVSASNGLIPQSTPILNSDGEPIWKVLVFDNLGRDVISTVLRVNDLRGWGITIHLNINQQRHAIPDVPVVYLLEPTAANLEHITQDLQKGLYSPAYVNFLHSIPRPLLEDFAAQTAQAGTSEHITQVYDQYLNFIVSEPSLFSLGMGKETYWSMNSAQTSDEELDTHIDRIVSGLFSVAVTMGTIPIIRCPKGGAAEMIAAKLDRKLRDHILNSKDNLFSGNRSAAVTSTPSSRPVLVIVDRNVDLVPMLSHSWTYQSLIHDVLSMHLNRITLETPADDSSSGKGSTKRSYDLTANDFFWKKNAGVPFPQVAEDIDAELKRYTDDAAEVTKKSGASSIEDLQNDTSASAQHLKAAITLLPELRERKALLDMHMNIATALLKGIKDRQLDNFFQLEEDTKKQTKTQMLELLNDSDKGKEPLDKLRLFIIWFLSTEQDVSRTEMTNFEDALKKTGVDSTPLAYIRRVREVTRMTMISSAPTQPQQSSTSENLFRGFSSISSRLTDRFKDAGLGANFDTLISGVKNFLPANKDLTVTKITESLMDPQNASTGALQKTEGYLYFDPRSANARGTMPPSAKDARAGTAQTRGIEASFGQRRQGFTEAIVFTVGGGSMDEYGNLQEWAKRTSGPGGGAAGAVSRKRVIYGSTELVNAESFLKELAKLGAET</sequence>
<dbReference type="Gene3D" id="3.40.50.1910">
    <property type="match status" value="1"/>
</dbReference>
<dbReference type="KEGG" id="bcom:BAUCODRAFT_569715"/>
<dbReference type="InterPro" id="IPR043154">
    <property type="entry name" value="Sec-1-like_dom1"/>
</dbReference>
<evidence type="ECO:0008006" key="4">
    <source>
        <dbReference type="Google" id="ProtNLM"/>
    </source>
</evidence>
<dbReference type="SUPFAM" id="SSF56815">
    <property type="entry name" value="Sec1/munc18-like (SM) proteins"/>
    <property type="match status" value="1"/>
</dbReference>
<dbReference type="GO" id="GO:0019905">
    <property type="term" value="F:syntaxin binding"/>
    <property type="evidence" value="ECO:0007669"/>
    <property type="project" value="EnsemblFungi"/>
</dbReference>
<accession>M2N133</accession>